<dbReference type="SUPFAM" id="SSF52540">
    <property type="entry name" value="P-loop containing nucleoside triphosphate hydrolases"/>
    <property type="match status" value="1"/>
</dbReference>
<dbReference type="InterPro" id="IPR027417">
    <property type="entry name" value="P-loop_NTPase"/>
</dbReference>
<dbReference type="PIRSF" id="PIRSF003128">
    <property type="entry name" value="RecN"/>
    <property type="match status" value="1"/>
</dbReference>
<evidence type="ECO:0000256" key="9">
    <source>
        <dbReference type="SAM" id="Coils"/>
    </source>
</evidence>
<comment type="function">
    <text evidence="1">May be involved in recombinational repair of damaged DNA.</text>
</comment>
<evidence type="ECO:0000256" key="3">
    <source>
        <dbReference type="ARBA" id="ARBA00021315"/>
    </source>
</evidence>
<comment type="similarity">
    <text evidence="2">Belongs to the RecN family.</text>
</comment>
<keyword evidence="4" id="KW-0547">Nucleotide-binding</keyword>
<keyword evidence="6" id="KW-0067">ATP-binding</keyword>
<evidence type="ECO:0000313" key="11">
    <source>
        <dbReference type="EMBL" id="KKL89942.1"/>
    </source>
</evidence>
<keyword evidence="7" id="KW-0234">DNA repair</keyword>
<accession>A0A0F9IS27</accession>
<evidence type="ECO:0000256" key="1">
    <source>
        <dbReference type="ARBA" id="ARBA00003618"/>
    </source>
</evidence>
<evidence type="ECO:0000256" key="6">
    <source>
        <dbReference type="ARBA" id="ARBA00022840"/>
    </source>
</evidence>
<evidence type="ECO:0000256" key="4">
    <source>
        <dbReference type="ARBA" id="ARBA00022741"/>
    </source>
</evidence>
<evidence type="ECO:0000259" key="10">
    <source>
        <dbReference type="Pfam" id="PF02463"/>
    </source>
</evidence>
<comment type="caution">
    <text evidence="11">The sequence shown here is derived from an EMBL/GenBank/DDBJ whole genome shotgun (WGS) entry which is preliminary data.</text>
</comment>
<protein>
    <recommendedName>
        <fullName evidence="3">DNA repair protein RecN</fullName>
    </recommendedName>
    <alternativeName>
        <fullName evidence="8">Recombination protein N</fullName>
    </alternativeName>
</protein>
<dbReference type="Pfam" id="PF02463">
    <property type="entry name" value="SMC_N"/>
    <property type="match status" value="1"/>
</dbReference>
<dbReference type="AlphaFoldDB" id="A0A0F9IS27"/>
<evidence type="ECO:0000256" key="5">
    <source>
        <dbReference type="ARBA" id="ARBA00022763"/>
    </source>
</evidence>
<evidence type="ECO:0000256" key="8">
    <source>
        <dbReference type="ARBA" id="ARBA00033408"/>
    </source>
</evidence>
<dbReference type="GO" id="GO:0043590">
    <property type="term" value="C:bacterial nucleoid"/>
    <property type="evidence" value="ECO:0007669"/>
    <property type="project" value="TreeGrafter"/>
</dbReference>
<dbReference type="GO" id="GO:0006310">
    <property type="term" value="P:DNA recombination"/>
    <property type="evidence" value="ECO:0007669"/>
    <property type="project" value="InterPro"/>
</dbReference>
<dbReference type="InterPro" id="IPR004604">
    <property type="entry name" value="DNA_recomb/repair_RecN"/>
</dbReference>
<dbReference type="PANTHER" id="PTHR11059:SF0">
    <property type="entry name" value="DNA REPAIR PROTEIN RECN"/>
    <property type="match status" value="1"/>
</dbReference>
<reference evidence="11" key="1">
    <citation type="journal article" date="2015" name="Nature">
        <title>Complex archaea that bridge the gap between prokaryotes and eukaryotes.</title>
        <authorList>
            <person name="Spang A."/>
            <person name="Saw J.H."/>
            <person name="Jorgensen S.L."/>
            <person name="Zaremba-Niedzwiedzka K."/>
            <person name="Martijn J."/>
            <person name="Lind A.E."/>
            <person name="van Eijk R."/>
            <person name="Schleper C."/>
            <person name="Guy L."/>
            <person name="Ettema T.J."/>
        </authorList>
    </citation>
    <scope>NUCLEOTIDE SEQUENCE</scope>
</reference>
<proteinExistence type="inferred from homology"/>
<evidence type="ECO:0000256" key="7">
    <source>
        <dbReference type="ARBA" id="ARBA00023204"/>
    </source>
</evidence>
<feature type="coiled-coil region" evidence="9">
    <location>
        <begin position="324"/>
        <end position="351"/>
    </location>
</feature>
<dbReference type="NCBIfam" id="TIGR00634">
    <property type="entry name" value="recN"/>
    <property type="match status" value="1"/>
</dbReference>
<dbReference type="EMBL" id="LAZR01020148">
    <property type="protein sequence ID" value="KKL89942.1"/>
    <property type="molecule type" value="Genomic_DNA"/>
</dbReference>
<name>A0A0F9IS27_9ZZZZ</name>
<feature type="non-terminal residue" evidence="11">
    <location>
        <position position="1"/>
    </location>
</feature>
<feature type="domain" description="RecF/RecN/SMC N-terminal" evidence="10">
    <location>
        <begin position="5"/>
        <end position="499"/>
    </location>
</feature>
<dbReference type="GO" id="GO:0005524">
    <property type="term" value="F:ATP binding"/>
    <property type="evidence" value="ECO:0007669"/>
    <property type="project" value="UniProtKB-KW"/>
</dbReference>
<keyword evidence="5" id="KW-0227">DNA damage</keyword>
<dbReference type="FunFam" id="3.40.50.300:FF:000356">
    <property type="entry name" value="DNA repair protein RecN"/>
    <property type="match status" value="1"/>
</dbReference>
<dbReference type="InterPro" id="IPR003395">
    <property type="entry name" value="RecF/RecN/SMC_N"/>
</dbReference>
<dbReference type="GO" id="GO:0006281">
    <property type="term" value="P:DNA repair"/>
    <property type="evidence" value="ECO:0007669"/>
    <property type="project" value="UniProtKB-KW"/>
</dbReference>
<dbReference type="CDD" id="cd03241">
    <property type="entry name" value="ABC_RecN"/>
    <property type="match status" value="2"/>
</dbReference>
<dbReference type="Gene3D" id="3.40.50.300">
    <property type="entry name" value="P-loop containing nucleotide triphosphate hydrolases"/>
    <property type="match status" value="2"/>
</dbReference>
<dbReference type="PANTHER" id="PTHR11059">
    <property type="entry name" value="DNA REPAIR PROTEIN RECN"/>
    <property type="match status" value="1"/>
</dbReference>
<dbReference type="GO" id="GO:0009432">
    <property type="term" value="P:SOS response"/>
    <property type="evidence" value="ECO:0007669"/>
    <property type="project" value="TreeGrafter"/>
</dbReference>
<gene>
    <name evidence="11" type="ORF">LCGC14_1909660</name>
</gene>
<keyword evidence="9" id="KW-0175">Coiled coil</keyword>
<organism evidence="11">
    <name type="scientific">marine sediment metagenome</name>
    <dbReference type="NCBI Taxonomy" id="412755"/>
    <lineage>
        <taxon>unclassified sequences</taxon>
        <taxon>metagenomes</taxon>
        <taxon>ecological metagenomes</taxon>
    </lineage>
</organism>
<sequence length="557" mass="61630">IIDDLHIHFSKGLTILTGETGAGKSIIIDAVNLLLGSRASSRLIRSGAETAELEALFEVVPKSNIAEIMESNGYNSGEGLLIRRIISRNERHRIYINGRMATIQVLTLITENLASISGQYEHQRLLKDHQQLIILDQFGGLSPLREKVFNVFNEIVPLIQELKDLKTKEGRQSEHVGLLQFQKKEILDASITAGEDSAIEQERIRLKHGETLYKAVHGSIEALYGAPGAIVERLGETKKELERACQIDPNLCSEAEKISDTTLRIEDTVDALRSYLKTIEVDDQRLEAVEARLDTLQKLKRKYGGSLDALFQHLESIEHELLGIENISETIAEIEAELSKMHRILADLAQKLSEKRLQTAKVLSQKMEKELATLKMPQTKFDVSIGCITADPNRDPHLVLNKNCIDETGIDHATFMIAPNVGESLKPLSDIASGGELSRVVLSLKAILARTESLETIVFDEVDAGIGGGVAEVVGKKLSSLARFHQIVCITHLPQIAVFGDHHFLISKHVSKGRTKTTIEPVNEKERVKEIARMLGGAKITRATLDHAGEMLAKAHQ</sequence>
<evidence type="ECO:0000256" key="2">
    <source>
        <dbReference type="ARBA" id="ARBA00009441"/>
    </source>
</evidence>